<keyword evidence="13" id="KW-0460">Magnesium</keyword>
<evidence type="ECO:0000256" key="7">
    <source>
        <dbReference type="ARBA" id="ARBA00022490"/>
    </source>
</evidence>
<dbReference type="InterPro" id="IPR036637">
    <property type="entry name" value="Phosphohistidine_dom_sf"/>
</dbReference>
<dbReference type="STRING" id="1629334.Cva_01556"/>
<dbReference type="NCBIfam" id="TIGR01417">
    <property type="entry name" value="PTS_I_fam"/>
    <property type="match status" value="1"/>
</dbReference>
<comment type="cofactor">
    <cofactor evidence="2">
        <name>Mg(2+)</name>
        <dbReference type="ChEBI" id="CHEBI:18420"/>
    </cofactor>
</comment>
<keyword evidence="16" id="KW-1185">Reference proteome</keyword>
<dbReference type="InterPro" id="IPR008279">
    <property type="entry name" value="PEP-util_enz_mobile_dom"/>
</dbReference>
<dbReference type="PANTHER" id="PTHR46244">
    <property type="entry name" value="PHOSPHOENOLPYRUVATE-PROTEIN PHOSPHOTRANSFERASE"/>
    <property type="match status" value="1"/>
</dbReference>
<dbReference type="InterPro" id="IPR015813">
    <property type="entry name" value="Pyrv/PenolPyrv_kinase-like_dom"/>
</dbReference>
<dbReference type="InterPro" id="IPR050499">
    <property type="entry name" value="PEP-utilizing_PTS_enzyme"/>
</dbReference>
<dbReference type="EC" id="2.7.3.9" evidence="5"/>
<evidence type="ECO:0000256" key="1">
    <source>
        <dbReference type="ARBA" id="ARBA00000683"/>
    </source>
</evidence>
<accession>A0A0K8MEE2</accession>
<name>A0A0K8MEE2_9PROT</name>
<comment type="similarity">
    <text evidence="4">Belongs to the PEP-utilizing enzyme family.</text>
</comment>
<evidence type="ECO:0000313" key="16">
    <source>
        <dbReference type="Proteomes" id="UP000036771"/>
    </source>
</evidence>
<dbReference type="Pfam" id="PF02896">
    <property type="entry name" value="PEP-utilizers_C"/>
    <property type="match status" value="1"/>
</dbReference>
<reference evidence="15 16" key="1">
    <citation type="submission" date="2015-03" db="EMBL/GenBank/DDBJ databases">
        <title>Caedibacter varicaedens, whole genome shotgun sequence.</title>
        <authorList>
            <person name="Suzuki H."/>
            <person name="Dapper A.L."/>
            <person name="Gibson A.K."/>
            <person name="Jackson C."/>
            <person name="Lee H."/>
            <person name="Pejaver V.R."/>
            <person name="Doak T."/>
            <person name="Lynch M."/>
        </authorList>
    </citation>
    <scope>NUCLEOTIDE SEQUENCE [LARGE SCALE GENOMIC DNA]</scope>
</reference>
<gene>
    <name evidence="15" type="primary">ptsI</name>
    <name evidence="15" type="ORF">Cva_01556</name>
</gene>
<keyword evidence="9 15" id="KW-0808">Transferase</keyword>
<comment type="subcellular location">
    <subcellularLocation>
        <location evidence="3">Cytoplasm</location>
    </subcellularLocation>
</comment>
<protein>
    <recommendedName>
        <fullName evidence="5">phosphoenolpyruvate--protein phosphotransferase</fullName>
        <ecNumber evidence="5">2.7.3.9</ecNumber>
    </recommendedName>
</protein>
<dbReference type="GO" id="GO:0016301">
    <property type="term" value="F:kinase activity"/>
    <property type="evidence" value="ECO:0007669"/>
    <property type="project" value="UniProtKB-KW"/>
</dbReference>
<dbReference type="Proteomes" id="UP000036771">
    <property type="component" value="Unassembled WGS sequence"/>
</dbReference>
<dbReference type="InterPro" id="IPR029016">
    <property type="entry name" value="GAF-like_dom_sf"/>
</dbReference>
<evidence type="ECO:0000313" key="15">
    <source>
        <dbReference type="EMBL" id="GAO98886.1"/>
    </source>
</evidence>
<evidence type="ECO:0000256" key="8">
    <source>
        <dbReference type="ARBA" id="ARBA00022597"/>
    </source>
</evidence>
<dbReference type="InterPro" id="IPR000121">
    <property type="entry name" value="PEP_util_C"/>
</dbReference>
<keyword evidence="10" id="KW-0598">Phosphotransferase system</keyword>
<dbReference type="AlphaFoldDB" id="A0A0K8MEE2"/>
<proteinExistence type="inferred from homology"/>
<dbReference type="InterPro" id="IPR036618">
    <property type="entry name" value="PtsI_HPr-bd_sf"/>
</dbReference>
<evidence type="ECO:0000256" key="11">
    <source>
        <dbReference type="ARBA" id="ARBA00022723"/>
    </source>
</evidence>
<evidence type="ECO:0000256" key="13">
    <source>
        <dbReference type="ARBA" id="ARBA00022842"/>
    </source>
</evidence>
<keyword evidence="8" id="KW-0762">Sugar transport</keyword>
<keyword evidence="15" id="KW-0670">Pyruvate</keyword>
<dbReference type="EMBL" id="BBVC01000099">
    <property type="protein sequence ID" value="GAO98886.1"/>
    <property type="molecule type" value="Genomic_DNA"/>
</dbReference>
<feature type="domain" description="GAF" evidence="14">
    <location>
        <begin position="26"/>
        <end position="172"/>
    </location>
</feature>
<dbReference type="GO" id="GO:0008965">
    <property type="term" value="F:phosphoenolpyruvate-protein phosphotransferase activity"/>
    <property type="evidence" value="ECO:0007669"/>
    <property type="project" value="UniProtKB-EC"/>
</dbReference>
<evidence type="ECO:0000259" key="14">
    <source>
        <dbReference type="SMART" id="SM00065"/>
    </source>
</evidence>
<evidence type="ECO:0000256" key="6">
    <source>
        <dbReference type="ARBA" id="ARBA00022448"/>
    </source>
</evidence>
<evidence type="ECO:0000256" key="5">
    <source>
        <dbReference type="ARBA" id="ARBA00012232"/>
    </source>
</evidence>
<dbReference type="SUPFAM" id="SSF52009">
    <property type="entry name" value="Phosphohistidine domain"/>
    <property type="match status" value="1"/>
</dbReference>
<comment type="catalytic activity">
    <reaction evidence="1">
        <text>L-histidyl-[protein] + phosphoenolpyruvate = N(pros)-phospho-L-histidyl-[protein] + pyruvate</text>
        <dbReference type="Rhea" id="RHEA:23880"/>
        <dbReference type="Rhea" id="RHEA-COMP:9745"/>
        <dbReference type="Rhea" id="RHEA-COMP:9746"/>
        <dbReference type="ChEBI" id="CHEBI:15361"/>
        <dbReference type="ChEBI" id="CHEBI:29979"/>
        <dbReference type="ChEBI" id="CHEBI:58702"/>
        <dbReference type="ChEBI" id="CHEBI:64837"/>
        <dbReference type="EC" id="2.7.3.9"/>
    </reaction>
</comment>
<evidence type="ECO:0000256" key="3">
    <source>
        <dbReference type="ARBA" id="ARBA00004496"/>
    </source>
</evidence>
<dbReference type="OrthoDB" id="9765468at2"/>
<dbReference type="InterPro" id="IPR040442">
    <property type="entry name" value="Pyrv_kinase-like_dom_sf"/>
</dbReference>
<dbReference type="InterPro" id="IPR008731">
    <property type="entry name" value="PTS_EIN"/>
</dbReference>
<keyword evidence="12" id="KW-0418">Kinase</keyword>
<organism evidence="15 16">
    <name type="scientific">Caedimonas varicaedens</name>
    <dbReference type="NCBI Taxonomy" id="1629334"/>
    <lineage>
        <taxon>Bacteria</taxon>
        <taxon>Pseudomonadati</taxon>
        <taxon>Pseudomonadota</taxon>
        <taxon>Alphaproteobacteria</taxon>
        <taxon>Holosporales</taxon>
        <taxon>Caedimonadaceae</taxon>
        <taxon>Caedimonas</taxon>
    </lineage>
</organism>
<dbReference type="PRINTS" id="PR01736">
    <property type="entry name" value="PHPHTRNFRASE"/>
</dbReference>
<comment type="caution">
    <text evidence="15">The sequence shown here is derived from an EMBL/GenBank/DDBJ whole genome shotgun (WGS) entry which is preliminary data.</text>
</comment>
<dbReference type="InterPro" id="IPR003018">
    <property type="entry name" value="GAF"/>
</dbReference>
<dbReference type="PANTHER" id="PTHR46244:SF6">
    <property type="entry name" value="PHOSPHOENOLPYRUVATE-PROTEIN PHOSPHOTRANSFERASE"/>
    <property type="match status" value="1"/>
</dbReference>
<dbReference type="SUPFAM" id="SSF47831">
    <property type="entry name" value="Enzyme I of the PEP:sugar phosphotransferase system HPr-binding (sub)domain"/>
    <property type="match status" value="1"/>
</dbReference>
<dbReference type="Pfam" id="PF05524">
    <property type="entry name" value="PEP-utilisers_N"/>
    <property type="match status" value="1"/>
</dbReference>
<dbReference type="SMART" id="SM00065">
    <property type="entry name" value="GAF"/>
    <property type="match status" value="1"/>
</dbReference>
<dbReference type="GO" id="GO:0046872">
    <property type="term" value="F:metal ion binding"/>
    <property type="evidence" value="ECO:0007669"/>
    <property type="project" value="UniProtKB-KW"/>
</dbReference>
<dbReference type="GO" id="GO:0009401">
    <property type="term" value="P:phosphoenolpyruvate-dependent sugar phosphotransferase system"/>
    <property type="evidence" value="ECO:0007669"/>
    <property type="project" value="UniProtKB-KW"/>
</dbReference>
<dbReference type="Gene3D" id="3.30.450.40">
    <property type="match status" value="1"/>
</dbReference>
<dbReference type="Pfam" id="PF00391">
    <property type="entry name" value="PEP-utilizers"/>
    <property type="match status" value="1"/>
</dbReference>
<dbReference type="Gene3D" id="3.50.30.10">
    <property type="entry name" value="Phosphohistidine domain"/>
    <property type="match status" value="1"/>
</dbReference>
<dbReference type="SUPFAM" id="SSF55781">
    <property type="entry name" value="GAF domain-like"/>
    <property type="match status" value="1"/>
</dbReference>
<sequence>MTAQASTTSHRLLRRLRDIMGGADLSSQNKLDFIVKLIAADMEADVCSVYLVRGGIFLELFATHGLNLSMVHRLRLNIGEGVVGDVAANSRPLVLSDVKSHPSFKLIPQSNEEKLISFLAVPLNRRGKVIGVLTLQTLKKRLFTNGEVEILQTIAMVLSEMIVAGELINRHEFHITGSGDFHDLKLWGISLNPGLAYGTAVLHHPHIVVKQLISEDTHTELNRFDQAVQAMQESIKTLFSKSFLQNTEHREILETYEMFAHDRGWLTRIKRLIETGFTAEAAVQKVQRDLRIHLSRPNNSLLRDRLWDFEDLANRLLHHLLGEKDIVATQDEAGIIIVAHSLGSAELLEYENYGICGLVLEEGLQTAHVSIVARALNIPVVSRIPDVLGKIEPGEIILMDGNTGLVTLRPNSRTLMNFESRHHHFSKKHALAQEIQNQPAITLDGIEIDLYLNAGLLIDIEQLKITAAKGVGLYRTEIPFMMQHEFPTVETQVKLYSELRHAAGSHPVIFRTLDIGGDKALPYLRSMEDDNPVLGWRAIRIGLDRPMLLRYQLRALIQAAAGKELHLMFPMIAELEELLEAKRLLGLELERTQKHKKRNPPSSIKIGIMIEVPSIVWSLSSILPHVDFVSLGSNDLSQFFFAADRTNPYLADRYDVLSPSFLNILQHVAKTCKIAQKPLTLCGEMARNPLEAMALLMIGYRSLSMAPSCIGNIKLMIRSLNLKSATEYLQTITKKYKKTLRQDLSDYAKDHHIIY</sequence>
<dbReference type="Pfam" id="PF01590">
    <property type="entry name" value="GAF"/>
    <property type="match status" value="1"/>
</dbReference>
<evidence type="ECO:0000256" key="12">
    <source>
        <dbReference type="ARBA" id="ARBA00022777"/>
    </source>
</evidence>
<keyword evidence="11" id="KW-0479">Metal-binding</keyword>
<evidence type="ECO:0000256" key="4">
    <source>
        <dbReference type="ARBA" id="ARBA00007837"/>
    </source>
</evidence>
<keyword evidence="7" id="KW-0963">Cytoplasm</keyword>
<dbReference type="SUPFAM" id="SSF51621">
    <property type="entry name" value="Phosphoenolpyruvate/pyruvate domain"/>
    <property type="match status" value="1"/>
</dbReference>
<dbReference type="Gene3D" id="3.20.20.60">
    <property type="entry name" value="Phosphoenolpyruvate-binding domains"/>
    <property type="match status" value="1"/>
</dbReference>
<evidence type="ECO:0000256" key="10">
    <source>
        <dbReference type="ARBA" id="ARBA00022683"/>
    </source>
</evidence>
<dbReference type="GO" id="GO:0005737">
    <property type="term" value="C:cytoplasm"/>
    <property type="evidence" value="ECO:0007669"/>
    <property type="project" value="UniProtKB-SubCell"/>
</dbReference>
<evidence type="ECO:0000256" key="2">
    <source>
        <dbReference type="ARBA" id="ARBA00001946"/>
    </source>
</evidence>
<keyword evidence="6" id="KW-0813">Transport</keyword>
<dbReference type="InterPro" id="IPR006318">
    <property type="entry name" value="PTS_EI-like"/>
</dbReference>
<dbReference type="Gene3D" id="1.10.274.10">
    <property type="entry name" value="PtsI, HPr-binding domain"/>
    <property type="match status" value="1"/>
</dbReference>
<evidence type="ECO:0000256" key="9">
    <source>
        <dbReference type="ARBA" id="ARBA00022679"/>
    </source>
</evidence>